<accession>A0AA47LQR7</accession>
<dbReference type="RefSeq" id="WP_269578605.1">
    <property type="nucleotide sequence ID" value="NZ_CP114588.1"/>
</dbReference>
<organism evidence="1 2">
    <name type="scientific">Salinivibrio kushneri</name>
    <dbReference type="NCBI Taxonomy" id="1908198"/>
    <lineage>
        <taxon>Bacteria</taxon>
        <taxon>Pseudomonadati</taxon>
        <taxon>Pseudomonadota</taxon>
        <taxon>Gammaproteobacteria</taxon>
        <taxon>Vibrionales</taxon>
        <taxon>Vibrionaceae</taxon>
        <taxon>Salinivibrio</taxon>
    </lineage>
</organism>
<proteinExistence type="predicted"/>
<sequence length="269" mass="29529">MKIAPTNPQQLVIKPAGLASPSLPSIDGRALSQAQFTLIHTSASTGLADVLAQLHLLPALTATMRQQPASSQTLMQSLLTAWTLPAFGHQQSPSSDTIAQWLTQRPADKLLATLLRQWLSSPSEGDNLTGALRLMAEQRVAESSRPGEWQWVLPFSDPQRPPVRVTARKQTGQPASPSEDKVQWQVRLYLPVGHQFVRADLSLSKEERALTLTAPTAKLKQRIHQTLDWLNERLIHQAIALDIDINEDIDETGPASEDDVLAAGISMRV</sequence>
<name>A0AA47LQR7_9GAMM</name>
<gene>
    <name evidence="1" type="ORF">N8M53_09475</name>
</gene>
<evidence type="ECO:0008006" key="3">
    <source>
        <dbReference type="Google" id="ProtNLM"/>
    </source>
</evidence>
<evidence type="ECO:0000313" key="2">
    <source>
        <dbReference type="Proteomes" id="UP001164748"/>
    </source>
</evidence>
<dbReference type="AlphaFoldDB" id="A0AA47LQR7"/>
<dbReference type="Proteomes" id="UP001164748">
    <property type="component" value="Chromosome"/>
</dbReference>
<reference evidence="1" key="1">
    <citation type="submission" date="2022-09" db="EMBL/GenBank/DDBJ databases">
        <authorList>
            <person name="Li Z.-J."/>
        </authorList>
    </citation>
    <scope>NUCLEOTIDE SEQUENCE</scope>
    <source>
        <strain evidence="1">TGB11</strain>
    </source>
</reference>
<protein>
    <recommendedName>
        <fullName evidence="3">Flagellar hook-length control protein FliK</fullName>
    </recommendedName>
</protein>
<dbReference type="EMBL" id="CP114588">
    <property type="protein sequence ID" value="WBA08054.1"/>
    <property type="molecule type" value="Genomic_DNA"/>
</dbReference>
<evidence type="ECO:0000313" key="1">
    <source>
        <dbReference type="EMBL" id="WBA08054.1"/>
    </source>
</evidence>